<evidence type="ECO:0000256" key="11">
    <source>
        <dbReference type="SAM" id="MobiDB-lite"/>
    </source>
</evidence>
<dbReference type="InterPro" id="IPR037066">
    <property type="entry name" value="Plug_dom_sf"/>
</dbReference>
<dbReference type="InterPro" id="IPR036942">
    <property type="entry name" value="Beta-barrel_TonB_sf"/>
</dbReference>
<evidence type="ECO:0000313" key="15">
    <source>
        <dbReference type="Proteomes" id="UP000316609"/>
    </source>
</evidence>
<keyword evidence="9" id="KW-0998">Cell outer membrane</keyword>
<evidence type="ECO:0000256" key="4">
    <source>
        <dbReference type="ARBA" id="ARBA00022692"/>
    </source>
</evidence>
<comment type="caution">
    <text evidence="14">The sequence shown here is derived from an EMBL/GenBank/DDBJ whole genome shotgun (WGS) entry which is preliminary data.</text>
</comment>
<evidence type="ECO:0000256" key="10">
    <source>
        <dbReference type="RuleBase" id="RU003357"/>
    </source>
</evidence>
<accession>A0A538TU20</accession>
<evidence type="ECO:0000256" key="5">
    <source>
        <dbReference type="ARBA" id="ARBA00022729"/>
    </source>
</evidence>
<dbReference type="AlphaFoldDB" id="A0A538TU20"/>
<reference evidence="14 15" key="1">
    <citation type="journal article" date="2019" name="Nat. Microbiol.">
        <title>Mediterranean grassland soil C-N compound turnover is dependent on rainfall and depth, and is mediated by genomically divergent microorganisms.</title>
        <authorList>
            <person name="Diamond S."/>
            <person name="Andeer P.F."/>
            <person name="Li Z."/>
            <person name="Crits-Christoph A."/>
            <person name="Burstein D."/>
            <person name="Anantharaman K."/>
            <person name="Lane K.R."/>
            <person name="Thomas B.C."/>
            <person name="Pan C."/>
            <person name="Northen T.R."/>
            <person name="Banfield J.F."/>
        </authorList>
    </citation>
    <scope>NUCLEOTIDE SEQUENCE [LARGE SCALE GENOMIC DNA]</scope>
    <source>
        <strain evidence="14">WS_8</strain>
    </source>
</reference>
<evidence type="ECO:0000256" key="1">
    <source>
        <dbReference type="ARBA" id="ARBA00004571"/>
    </source>
</evidence>
<dbReference type="Pfam" id="PF07715">
    <property type="entry name" value="Plug"/>
    <property type="match status" value="1"/>
</dbReference>
<dbReference type="Gene3D" id="2.40.170.20">
    <property type="entry name" value="TonB-dependent receptor, beta-barrel domain"/>
    <property type="match status" value="1"/>
</dbReference>
<feature type="domain" description="TonB-dependent receptor plug" evidence="13">
    <location>
        <begin position="75"/>
        <end position="160"/>
    </location>
</feature>
<dbReference type="PANTHER" id="PTHR30069:SF29">
    <property type="entry name" value="HEMOGLOBIN AND HEMOGLOBIN-HAPTOGLOBIN-BINDING PROTEIN 1-RELATED"/>
    <property type="match status" value="1"/>
</dbReference>
<dbReference type="GO" id="GO:0009279">
    <property type="term" value="C:cell outer membrane"/>
    <property type="evidence" value="ECO:0007669"/>
    <property type="project" value="UniProtKB-SubCell"/>
</dbReference>
<keyword evidence="5" id="KW-0732">Signal</keyword>
<feature type="region of interest" description="Disordered" evidence="11">
    <location>
        <begin position="297"/>
        <end position="331"/>
    </location>
</feature>
<dbReference type="InterPro" id="IPR000531">
    <property type="entry name" value="Beta-barrel_TonB"/>
</dbReference>
<keyword evidence="4" id="KW-0812">Transmembrane</keyword>
<dbReference type="GO" id="GO:0044718">
    <property type="term" value="P:siderophore transmembrane transport"/>
    <property type="evidence" value="ECO:0007669"/>
    <property type="project" value="TreeGrafter"/>
</dbReference>
<dbReference type="EMBL" id="VBOY01000048">
    <property type="protein sequence ID" value="TMQ67132.1"/>
    <property type="molecule type" value="Genomic_DNA"/>
</dbReference>
<keyword evidence="8 14" id="KW-0675">Receptor</keyword>
<keyword evidence="6 10" id="KW-0798">TonB box</keyword>
<evidence type="ECO:0000259" key="13">
    <source>
        <dbReference type="Pfam" id="PF07715"/>
    </source>
</evidence>
<gene>
    <name evidence="14" type="ORF">E6K78_05635</name>
</gene>
<dbReference type="SUPFAM" id="SSF56935">
    <property type="entry name" value="Porins"/>
    <property type="match status" value="1"/>
</dbReference>
<dbReference type="Proteomes" id="UP000316609">
    <property type="component" value="Unassembled WGS sequence"/>
</dbReference>
<evidence type="ECO:0000256" key="3">
    <source>
        <dbReference type="ARBA" id="ARBA00022452"/>
    </source>
</evidence>
<dbReference type="InterPro" id="IPR039426">
    <property type="entry name" value="TonB-dep_rcpt-like"/>
</dbReference>
<evidence type="ECO:0000259" key="12">
    <source>
        <dbReference type="Pfam" id="PF00593"/>
    </source>
</evidence>
<evidence type="ECO:0000256" key="9">
    <source>
        <dbReference type="ARBA" id="ARBA00023237"/>
    </source>
</evidence>
<keyword evidence="3" id="KW-1134">Transmembrane beta strand</keyword>
<name>A0A538TU20_UNCEI</name>
<feature type="domain" description="TonB-dependent receptor-like beta-barrel" evidence="12">
    <location>
        <begin position="235"/>
        <end position="627"/>
    </location>
</feature>
<organism evidence="14 15">
    <name type="scientific">Eiseniibacteriota bacterium</name>
    <dbReference type="NCBI Taxonomy" id="2212470"/>
    <lineage>
        <taxon>Bacteria</taxon>
        <taxon>Candidatus Eiseniibacteriota</taxon>
    </lineage>
</organism>
<keyword evidence="2" id="KW-0813">Transport</keyword>
<dbReference type="Pfam" id="PF00593">
    <property type="entry name" value="TonB_dep_Rec_b-barrel"/>
    <property type="match status" value="1"/>
</dbReference>
<dbReference type="PANTHER" id="PTHR30069">
    <property type="entry name" value="TONB-DEPENDENT OUTER MEMBRANE RECEPTOR"/>
    <property type="match status" value="1"/>
</dbReference>
<evidence type="ECO:0000313" key="14">
    <source>
        <dbReference type="EMBL" id="TMQ67132.1"/>
    </source>
</evidence>
<comment type="subcellular location">
    <subcellularLocation>
        <location evidence="1">Cell outer membrane</location>
        <topology evidence="1">Multi-pass membrane protein</topology>
    </subcellularLocation>
</comment>
<evidence type="ECO:0000256" key="7">
    <source>
        <dbReference type="ARBA" id="ARBA00023136"/>
    </source>
</evidence>
<sequence>MNAAHILMLALAVDSTQEPSRDSSRNAGSTHAARDTVVLLPEVRVERSRLLSLARRRVPTGFVTEIRLGTTGRAFETLSEALGAAAGLHVQQYGGLGAFSTMSLRGAPPGQVAVLLDGSPLSSAAHGIVSLADLPATAVERVEIYRGVSPLEFPVVGPAGAINIVTLDGGAPRELKLTRGSFGTWEGRLSGSAALGALAALLHVGYQGSEGDFGYLDDRGTPFNPDDDRAARRVNNRFDASTAVASLSFRPRSQMRITLREDLFHKIQGVPGLSAAAARHTRLEFLRSLTQLDATVSSPSGRTRLKASTGLSRERSRFSDPEAELGIGRHDSDDRLGAEHAGLTLAWRDLPLGGALELTGLLRDERAQLADPADGVADPPGSHRATRAAGAALEIAPLSGRLLLRAAQRVDQIRDRLRSRDALGSLAATDRSRQLVAPQLGLRLMAGSGVELRGNWSKAERAPEFLELFGDQGSVLGNPALLPEHSESWDAGGEWSGTAGPTSGAVEWAHFESRARDLVLYVRNSPSTVKAQNVSRAQIRGEELSFRLARSALTVAGSLTWESAIDVGPVPYWTGKRLPQRPGREGYLRIGWGWRRTEVGGDVHLMSDDYLDRYNSYRAGGRTLVGVWLALDPFARPLRLMIEGKNLGDERAADVAGFPLPGRSLFVSCEARLTHRKGDGK</sequence>
<comment type="similarity">
    <text evidence="10">Belongs to the TonB-dependent receptor family.</text>
</comment>
<dbReference type="InterPro" id="IPR012910">
    <property type="entry name" value="Plug_dom"/>
</dbReference>
<dbReference type="Gene3D" id="2.170.130.10">
    <property type="entry name" value="TonB-dependent receptor, plug domain"/>
    <property type="match status" value="1"/>
</dbReference>
<evidence type="ECO:0000256" key="2">
    <source>
        <dbReference type="ARBA" id="ARBA00022448"/>
    </source>
</evidence>
<keyword evidence="7 10" id="KW-0472">Membrane</keyword>
<proteinExistence type="inferred from homology"/>
<evidence type="ECO:0000256" key="6">
    <source>
        <dbReference type="ARBA" id="ARBA00023077"/>
    </source>
</evidence>
<protein>
    <submittedName>
        <fullName evidence="14">TonB-dependent receptor</fullName>
    </submittedName>
</protein>
<evidence type="ECO:0000256" key="8">
    <source>
        <dbReference type="ARBA" id="ARBA00023170"/>
    </source>
</evidence>
<dbReference type="GO" id="GO:0015344">
    <property type="term" value="F:siderophore uptake transmembrane transporter activity"/>
    <property type="evidence" value="ECO:0007669"/>
    <property type="project" value="TreeGrafter"/>
</dbReference>